<evidence type="ECO:0000313" key="2">
    <source>
        <dbReference type="Proteomes" id="UP000789920"/>
    </source>
</evidence>
<gene>
    <name evidence="1" type="ORF">RPERSI_LOCUS16472</name>
</gene>
<reference evidence="1" key="1">
    <citation type="submission" date="2021-06" db="EMBL/GenBank/DDBJ databases">
        <authorList>
            <person name="Kallberg Y."/>
            <person name="Tangrot J."/>
            <person name="Rosling A."/>
        </authorList>
    </citation>
    <scope>NUCLEOTIDE SEQUENCE</scope>
    <source>
        <strain evidence="1">MA461A</strain>
    </source>
</reference>
<keyword evidence="2" id="KW-1185">Reference proteome</keyword>
<comment type="caution">
    <text evidence="1">The sequence shown here is derived from an EMBL/GenBank/DDBJ whole genome shotgun (WGS) entry which is preliminary data.</text>
</comment>
<proteinExistence type="predicted"/>
<sequence length="59" mass="6752">LACILRLLNCHITDDLSVKRLFVKLVFRTTDSYMDPYSHGSQTIDLNSIQVGSFTEHTH</sequence>
<feature type="non-terminal residue" evidence="1">
    <location>
        <position position="1"/>
    </location>
</feature>
<name>A0ACA9R0M9_9GLOM</name>
<protein>
    <submittedName>
        <fullName evidence="1">14086_t:CDS:1</fullName>
    </submittedName>
</protein>
<evidence type="ECO:0000313" key="1">
    <source>
        <dbReference type="EMBL" id="CAG8771593.1"/>
    </source>
</evidence>
<feature type="non-terminal residue" evidence="1">
    <location>
        <position position="59"/>
    </location>
</feature>
<organism evidence="1 2">
    <name type="scientific">Racocetra persica</name>
    <dbReference type="NCBI Taxonomy" id="160502"/>
    <lineage>
        <taxon>Eukaryota</taxon>
        <taxon>Fungi</taxon>
        <taxon>Fungi incertae sedis</taxon>
        <taxon>Mucoromycota</taxon>
        <taxon>Glomeromycotina</taxon>
        <taxon>Glomeromycetes</taxon>
        <taxon>Diversisporales</taxon>
        <taxon>Gigasporaceae</taxon>
        <taxon>Racocetra</taxon>
    </lineage>
</organism>
<dbReference type="EMBL" id="CAJVQC010040834">
    <property type="protein sequence ID" value="CAG8771593.1"/>
    <property type="molecule type" value="Genomic_DNA"/>
</dbReference>
<dbReference type="Proteomes" id="UP000789920">
    <property type="component" value="Unassembled WGS sequence"/>
</dbReference>
<accession>A0ACA9R0M9</accession>